<name>A0A9Q9MLZ8_9ACTN</name>
<organism evidence="1 2">
    <name type="scientific">Dactylosporangium aurantiacum</name>
    <dbReference type="NCBI Taxonomy" id="35754"/>
    <lineage>
        <taxon>Bacteria</taxon>
        <taxon>Bacillati</taxon>
        <taxon>Actinomycetota</taxon>
        <taxon>Actinomycetes</taxon>
        <taxon>Micromonosporales</taxon>
        <taxon>Micromonosporaceae</taxon>
        <taxon>Dactylosporangium</taxon>
    </lineage>
</organism>
<dbReference type="EMBL" id="CP073767">
    <property type="protein sequence ID" value="UWZ57536.1"/>
    <property type="molecule type" value="Genomic_DNA"/>
</dbReference>
<evidence type="ECO:0000313" key="1">
    <source>
        <dbReference type="EMBL" id="UWZ57536.1"/>
    </source>
</evidence>
<keyword evidence="2" id="KW-1185">Reference proteome</keyword>
<protein>
    <submittedName>
        <fullName evidence="1">2OG-Fe dioxygenase family protein</fullName>
    </submittedName>
</protein>
<keyword evidence="1" id="KW-0560">Oxidoreductase</keyword>
<proteinExistence type="predicted"/>
<evidence type="ECO:0000313" key="2">
    <source>
        <dbReference type="Proteomes" id="UP001058003"/>
    </source>
</evidence>
<dbReference type="OrthoDB" id="6681382at2"/>
<dbReference type="KEGG" id="daur:Daura_16080"/>
<dbReference type="GO" id="GO:0051213">
    <property type="term" value="F:dioxygenase activity"/>
    <property type="evidence" value="ECO:0007669"/>
    <property type="project" value="UniProtKB-KW"/>
</dbReference>
<dbReference type="Proteomes" id="UP001058003">
    <property type="component" value="Chromosome"/>
</dbReference>
<dbReference type="Pfam" id="PF10014">
    <property type="entry name" value="2OG-Fe_Oxy_2"/>
    <property type="match status" value="1"/>
</dbReference>
<dbReference type="RefSeq" id="WP_052386695.1">
    <property type="nucleotide sequence ID" value="NZ_CP073767.1"/>
</dbReference>
<keyword evidence="1" id="KW-0223">Dioxygenase</keyword>
<dbReference type="Gene3D" id="2.60.120.620">
    <property type="entry name" value="q2cbj1_9rhob like domain"/>
    <property type="match status" value="1"/>
</dbReference>
<dbReference type="AlphaFoldDB" id="A0A9Q9MLZ8"/>
<sequence>MDNSEDLRADDVAQHGWAHGRLPLPTEGREWRRFASAWDDLVPDAYLGPARCRRNRRYGRVLAHRDGTLEPLVGTEFFQSKQINRAFGDQLRVFEPLTDEALASTRFTEILRESVALVNEAAGKRDWELGIHFIRVIADADEASEPAPEGRHRDGHEYVAIHLIDRHHCVGGESQVFRRGEERAQHRVTMTEPLEALVLSDTTMEHAVSEIRTEQECECGWRDTLIVDFNTVSDLTEVAGRTHSSLQ</sequence>
<reference evidence="1" key="1">
    <citation type="submission" date="2021-04" db="EMBL/GenBank/DDBJ databases">
        <title>Dactylosporangium aurantiacum NRRL B-8018 full assembly.</title>
        <authorList>
            <person name="Hartkoorn R.C."/>
            <person name="Beaudoing E."/>
            <person name="Hot D."/>
        </authorList>
    </citation>
    <scope>NUCLEOTIDE SEQUENCE</scope>
    <source>
        <strain evidence="1">NRRL B-8018</strain>
    </source>
</reference>
<gene>
    <name evidence="1" type="ORF">Daura_16080</name>
</gene>
<accession>A0A9Q9MLZ8</accession>
<dbReference type="InterPro" id="IPR018724">
    <property type="entry name" value="2OG-Fe_dioxygenase"/>
</dbReference>